<dbReference type="EMBL" id="JARIHO010000013">
    <property type="protein sequence ID" value="KAJ7351479.1"/>
    <property type="molecule type" value="Genomic_DNA"/>
</dbReference>
<proteinExistence type="predicted"/>
<protein>
    <submittedName>
        <fullName evidence="1">Uncharacterized protein</fullName>
    </submittedName>
</protein>
<comment type="caution">
    <text evidence="1">The sequence shown here is derived from an EMBL/GenBank/DDBJ whole genome shotgun (WGS) entry which is preliminary data.</text>
</comment>
<name>A0AAD7A7Z6_9AGAR</name>
<dbReference type="Proteomes" id="UP001218218">
    <property type="component" value="Unassembled WGS sequence"/>
</dbReference>
<gene>
    <name evidence="1" type="ORF">DFH08DRAFT_806198</name>
</gene>
<sequence>MAKGTLLTVLQKCLQLQAVVEGSSICAQFSKENPSHALATKLATNRRKVQPARYQTELADKTQLGSQERKFELISRLQIEDGGDETRNTEGMRDSGVDRITRDAAATQVMQPRGNLWLGHSGCVEGDFERFEVKTMLGKRLEYSESDARGTMLNVPDECKLGDPWPGPCRIRKHGTASSGSNPQAH</sequence>
<accession>A0AAD7A7Z6</accession>
<evidence type="ECO:0000313" key="2">
    <source>
        <dbReference type="Proteomes" id="UP001218218"/>
    </source>
</evidence>
<reference evidence="1" key="1">
    <citation type="submission" date="2023-03" db="EMBL/GenBank/DDBJ databases">
        <title>Massive genome expansion in bonnet fungi (Mycena s.s.) driven by repeated elements and novel gene families across ecological guilds.</title>
        <authorList>
            <consortium name="Lawrence Berkeley National Laboratory"/>
            <person name="Harder C.B."/>
            <person name="Miyauchi S."/>
            <person name="Viragh M."/>
            <person name="Kuo A."/>
            <person name="Thoen E."/>
            <person name="Andreopoulos B."/>
            <person name="Lu D."/>
            <person name="Skrede I."/>
            <person name="Drula E."/>
            <person name="Henrissat B."/>
            <person name="Morin E."/>
            <person name="Kohler A."/>
            <person name="Barry K."/>
            <person name="LaButti K."/>
            <person name="Morin E."/>
            <person name="Salamov A."/>
            <person name="Lipzen A."/>
            <person name="Mereny Z."/>
            <person name="Hegedus B."/>
            <person name="Baldrian P."/>
            <person name="Stursova M."/>
            <person name="Weitz H."/>
            <person name="Taylor A."/>
            <person name="Grigoriev I.V."/>
            <person name="Nagy L.G."/>
            <person name="Martin F."/>
            <person name="Kauserud H."/>
        </authorList>
    </citation>
    <scope>NUCLEOTIDE SEQUENCE</scope>
    <source>
        <strain evidence="1">CBHHK002</strain>
    </source>
</reference>
<organism evidence="1 2">
    <name type="scientific">Mycena albidolilacea</name>
    <dbReference type="NCBI Taxonomy" id="1033008"/>
    <lineage>
        <taxon>Eukaryota</taxon>
        <taxon>Fungi</taxon>
        <taxon>Dikarya</taxon>
        <taxon>Basidiomycota</taxon>
        <taxon>Agaricomycotina</taxon>
        <taxon>Agaricomycetes</taxon>
        <taxon>Agaricomycetidae</taxon>
        <taxon>Agaricales</taxon>
        <taxon>Marasmiineae</taxon>
        <taxon>Mycenaceae</taxon>
        <taxon>Mycena</taxon>
    </lineage>
</organism>
<keyword evidence="2" id="KW-1185">Reference proteome</keyword>
<evidence type="ECO:0000313" key="1">
    <source>
        <dbReference type="EMBL" id="KAJ7351479.1"/>
    </source>
</evidence>
<dbReference type="AlphaFoldDB" id="A0AAD7A7Z6"/>